<feature type="non-terminal residue" evidence="2">
    <location>
        <position position="1"/>
    </location>
</feature>
<accession>A0A8S4ADS2</accession>
<proteinExistence type="predicted"/>
<dbReference type="AlphaFoldDB" id="A0A8S4ADS2"/>
<feature type="compositionally biased region" description="Basic residues" evidence="1">
    <location>
        <begin position="149"/>
        <end position="162"/>
    </location>
</feature>
<comment type="caution">
    <text evidence="2">The sequence shown here is derived from an EMBL/GenBank/DDBJ whole genome shotgun (WGS) entry which is preliminary data.</text>
</comment>
<reference evidence="2" key="1">
    <citation type="submission" date="2021-05" db="EMBL/GenBank/DDBJ databases">
        <authorList>
            <person name="Tigano A."/>
        </authorList>
    </citation>
    <scope>NUCLEOTIDE SEQUENCE</scope>
</reference>
<dbReference type="Proteomes" id="UP000677803">
    <property type="component" value="Unassembled WGS sequence"/>
</dbReference>
<evidence type="ECO:0000313" key="2">
    <source>
        <dbReference type="EMBL" id="CAG5866267.1"/>
    </source>
</evidence>
<dbReference type="EMBL" id="CAJRST010002224">
    <property type="protein sequence ID" value="CAG5866267.1"/>
    <property type="molecule type" value="Genomic_DNA"/>
</dbReference>
<dbReference type="PANTHER" id="PTHR22444">
    <property type="entry name" value="GLUTAMATE-RICH PROTEIN 1"/>
    <property type="match status" value="1"/>
</dbReference>
<organism evidence="2 3">
    <name type="scientific">Menidia menidia</name>
    <name type="common">Atlantic silverside</name>
    <dbReference type="NCBI Taxonomy" id="238744"/>
    <lineage>
        <taxon>Eukaryota</taxon>
        <taxon>Metazoa</taxon>
        <taxon>Chordata</taxon>
        <taxon>Craniata</taxon>
        <taxon>Vertebrata</taxon>
        <taxon>Euteleostomi</taxon>
        <taxon>Actinopterygii</taxon>
        <taxon>Neopterygii</taxon>
        <taxon>Teleostei</taxon>
        <taxon>Neoteleostei</taxon>
        <taxon>Acanthomorphata</taxon>
        <taxon>Ovalentaria</taxon>
        <taxon>Atherinomorphae</taxon>
        <taxon>Atheriniformes</taxon>
        <taxon>Atherinopsidae</taxon>
        <taxon>Menidiinae</taxon>
        <taxon>Menidia</taxon>
    </lineage>
</organism>
<dbReference type="InterPro" id="IPR026719">
    <property type="entry name" value="ERICH1"/>
</dbReference>
<sequence length="278" mass="30500">FQSKVLQKLYPASAKPVKDHNPPKVVELQTTAVKRKTSGQGGGKTQRPAKPCPRMYTVLPPPPEYNINPVALPQLESVNCAKDPAEDSVHESHDELGGEKRAEEQKRRRRRKKKPAPPRCSGNDGAAEGESSTGQSQAPVDEGGEHVSKNKRRKLKKKRHKEKMISLGLFPRASALEFTYHKDGGENKEGDNKGGVAELSDFLKRTVEIYMSDNSLREAKVPHLSVTVDDLLVSIASGSKPDCVLEQLCCLKALAQRRDTDGLQKALDELGHNPSMAA</sequence>
<dbReference type="OrthoDB" id="6151351at2759"/>
<feature type="region of interest" description="Disordered" evidence="1">
    <location>
        <begin position="78"/>
        <end position="162"/>
    </location>
</feature>
<name>A0A8S4ADS2_9TELE</name>
<feature type="non-terminal residue" evidence="2">
    <location>
        <position position="278"/>
    </location>
</feature>
<evidence type="ECO:0000256" key="1">
    <source>
        <dbReference type="SAM" id="MobiDB-lite"/>
    </source>
</evidence>
<gene>
    <name evidence="2" type="ORF">MMEN_LOCUS3011</name>
</gene>
<feature type="compositionally biased region" description="Basic residues" evidence="1">
    <location>
        <begin position="107"/>
        <end position="116"/>
    </location>
</feature>
<feature type="region of interest" description="Disordered" evidence="1">
    <location>
        <begin position="1"/>
        <end position="61"/>
    </location>
</feature>
<evidence type="ECO:0000313" key="3">
    <source>
        <dbReference type="Proteomes" id="UP000677803"/>
    </source>
</evidence>
<feature type="compositionally biased region" description="Basic and acidic residues" evidence="1">
    <location>
        <begin position="83"/>
        <end position="106"/>
    </location>
</feature>
<protein>
    <submittedName>
        <fullName evidence="2">(Atlantic silverside) hypothetical protein</fullName>
    </submittedName>
</protein>
<dbReference type="PANTHER" id="PTHR22444:SF1">
    <property type="entry name" value="GLUTAMATE-RICH PROTEIN 1"/>
    <property type="match status" value="1"/>
</dbReference>
<keyword evidence="3" id="KW-1185">Reference proteome</keyword>